<gene>
    <name evidence="3" type="ordered locus">Minf_1292</name>
</gene>
<keyword evidence="2" id="KW-0472">Membrane</keyword>
<feature type="transmembrane region" description="Helical" evidence="2">
    <location>
        <begin position="21"/>
        <end position="46"/>
    </location>
</feature>
<dbReference type="Gene3D" id="2.30.42.10">
    <property type="match status" value="1"/>
</dbReference>
<keyword evidence="2" id="KW-1133">Transmembrane helix</keyword>
<name>B3DVJ3_METI4</name>
<reference evidence="3 4" key="1">
    <citation type="journal article" date="2008" name="Biol. Direct">
        <title>Complete genome sequence of the extremely acidophilic methanotroph isolate V4, Methylacidiphilum infernorum, a representative of the bacterial phylum Verrucomicrobia.</title>
        <authorList>
            <person name="Hou S."/>
            <person name="Makarova K.S."/>
            <person name="Saw J.H."/>
            <person name="Senin P."/>
            <person name="Ly B.V."/>
            <person name="Zhou Z."/>
            <person name="Ren Y."/>
            <person name="Wang J."/>
            <person name="Galperin M.Y."/>
            <person name="Omelchenko M.V."/>
            <person name="Wolf Y.I."/>
            <person name="Yutin N."/>
            <person name="Koonin E.V."/>
            <person name="Stott M.B."/>
            <person name="Mountain B.W."/>
            <person name="Crowe M.A."/>
            <person name="Smirnova A.V."/>
            <person name="Dunfield P.F."/>
            <person name="Feng L."/>
            <person name="Wang L."/>
            <person name="Alam M."/>
        </authorList>
    </citation>
    <scope>NUCLEOTIDE SEQUENCE [LARGE SCALE GENOMIC DNA]</scope>
    <source>
        <strain evidence="4">Isolate V4</strain>
    </source>
</reference>
<keyword evidence="2" id="KW-0812">Transmembrane</keyword>
<evidence type="ECO:0000313" key="4">
    <source>
        <dbReference type="Proteomes" id="UP000009149"/>
    </source>
</evidence>
<dbReference type="HOGENOM" id="CLU_923793_0_0_0"/>
<dbReference type="InterPro" id="IPR036034">
    <property type="entry name" value="PDZ_sf"/>
</dbReference>
<dbReference type="SUPFAM" id="SSF50156">
    <property type="entry name" value="PDZ domain-like"/>
    <property type="match status" value="1"/>
</dbReference>
<dbReference type="STRING" id="481448.Minf_1292"/>
<evidence type="ECO:0000256" key="1">
    <source>
        <dbReference type="SAM" id="MobiDB-lite"/>
    </source>
</evidence>
<dbReference type="RefSeq" id="WP_012463628.1">
    <property type="nucleotide sequence ID" value="NC_010794.1"/>
</dbReference>
<dbReference type="Proteomes" id="UP000009149">
    <property type="component" value="Chromosome"/>
</dbReference>
<proteinExistence type="predicted"/>
<organism evidence="3 4">
    <name type="scientific">Methylacidiphilum infernorum (isolate V4)</name>
    <name type="common">Methylokorus infernorum (strain V4)</name>
    <dbReference type="NCBI Taxonomy" id="481448"/>
    <lineage>
        <taxon>Bacteria</taxon>
        <taxon>Pseudomonadati</taxon>
        <taxon>Verrucomicrobiota</taxon>
        <taxon>Methylacidiphilae</taxon>
        <taxon>Methylacidiphilales</taxon>
        <taxon>Methylacidiphilaceae</taxon>
        <taxon>Methylacidiphilum (ex Ratnadevi et al. 2023)</taxon>
    </lineage>
</organism>
<feature type="compositionally biased region" description="Polar residues" evidence="1">
    <location>
        <begin position="121"/>
        <end position="133"/>
    </location>
</feature>
<dbReference type="EMBL" id="CP000975">
    <property type="protein sequence ID" value="ACD83346.1"/>
    <property type="molecule type" value="Genomic_DNA"/>
</dbReference>
<accession>B3DVJ3</accession>
<dbReference type="OrthoDB" id="187294at2"/>
<evidence type="ECO:0000313" key="3">
    <source>
        <dbReference type="EMBL" id="ACD83346.1"/>
    </source>
</evidence>
<evidence type="ECO:0000256" key="2">
    <source>
        <dbReference type="SAM" id="Phobius"/>
    </source>
</evidence>
<dbReference type="eggNOG" id="COG0793">
    <property type="taxonomic scope" value="Bacteria"/>
</dbReference>
<feature type="region of interest" description="Disordered" evidence="1">
    <location>
        <begin position="103"/>
        <end position="143"/>
    </location>
</feature>
<sequence length="301" mass="34123">MNGLLIYPLNFWFAAYSRQPFSCVFCLLFRIFFFFSLFMLFSVPLFSAPMKFVPDLKQSELFVEDTEGVHFKYPIIINSYTVIPPDALLRVIYVKPEMELLTNGPTPAEDEGKRGGLSAAASRSTPAMETEPQQGAFREDTPQEREMKIIKQTVWTTGIAFYQAFDFLDAEDLRIIYKEKNKHSFSDEPISFPEGMILAQVDSKIVIIALEEKGNGYRYGLKAGDQILAINDVGINGSLTEFLSLYRKEKFGISRTRNAMKFLVARIGEEKPTEVTLPLPPSLQGGILDDPFIAEPVRKRN</sequence>
<dbReference type="AlphaFoldDB" id="B3DVJ3"/>
<dbReference type="KEGG" id="min:Minf_1292"/>
<protein>
    <submittedName>
        <fullName evidence="3">PDZ domain containing protein</fullName>
    </submittedName>
</protein>